<evidence type="ECO:0000256" key="1">
    <source>
        <dbReference type="ARBA" id="ARBA00004245"/>
    </source>
</evidence>
<dbReference type="InterPro" id="IPR002108">
    <property type="entry name" value="ADF-H"/>
</dbReference>
<dbReference type="GO" id="GO:0030833">
    <property type="term" value="P:regulation of actin filament polymerization"/>
    <property type="evidence" value="ECO:0007669"/>
    <property type="project" value="TreeGrafter"/>
</dbReference>
<dbReference type="GO" id="GO:0061003">
    <property type="term" value="P:positive regulation of dendritic spine morphogenesis"/>
    <property type="evidence" value="ECO:0007669"/>
    <property type="project" value="TreeGrafter"/>
</dbReference>
<dbReference type="GO" id="GO:0048812">
    <property type="term" value="P:neuron projection morphogenesis"/>
    <property type="evidence" value="ECO:0007669"/>
    <property type="project" value="TreeGrafter"/>
</dbReference>
<keyword evidence="6" id="KW-0009">Actin-binding</keyword>
<evidence type="ECO:0000313" key="12">
    <source>
        <dbReference type="Ensembl" id="ENSPNYP00000027320.1"/>
    </source>
</evidence>
<dbReference type="PANTHER" id="PTHR10829:SF9">
    <property type="entry name" value="ADF-H DOMAIN-CONTAINING PROTEIN"/>
    <property type="match status" value="1"/>
</dbReference>
<evidence type="ECO:0000256" key="8">
    <source>
        <dbReference type="PROSITE-ProRule" id="PRU00192"/>
    </source>
</evidence>
<dbReference type="GO" id="GO:0045773">
    <property type="term" value="P:positive regulation of axon extension"/>
    <property type="evidence" value="ECO:0007669"/>
    <property type="project" value="TreeGrafter"/>
</dbReference>
<feature type="compositionally biased region" description="Pro residues" evidence="9">
    <location>
        <begin position="318"/>
        <end position="337"/>
    </location>
</feature>
<dbReference type="InterPro" id="IPR029006">
    <property type="entry name" value="ADF-H/Gelsolin-like_dom_sf"/>
</dbReference>
<dbReference type="Gene3D" id="2.30.30.40">
    <property type="entry name" value="SH3 Domains"/>
    <property type="match status" value="1"/>
</dbReference>
<dbReference type="GO" id="GO:0030027">
    <property type="term" value="C:lamellipodium"/>
    <property type="evidence" value="ECO:0007669"/>
    <property type="project" value="TreeGrafter"/>
</dbReference>
<dbReference type="GO" id="GO:0005884">
    <property type="term" value="C:actin filament"/>
    <property type="evidence" value="ECO:0007669"/>
    <property type="project" value="TreeGrafter"/>
</dbReference>
<dbReference type="PANTHER" id="PTHR10829">
    <property type="entry name" value="CORTACTIN AND DREBRIN"/>
    <property type="match status" value="1"/>
</dbReference>
<reference evidence="12" key="1">
    <citation type="submission" date="2023-09" db="UniProtKB">
        <authorList>
            <consortium name="Ensembl"/>
        </authorList>
    </citation>
    <scope>IDENTIFICATION</scope>
</reference>
<proteinExistence type="inferred from homology"/>
<dbReference type="GO" id="GO:0051015">
    <property type="term" value="F:actin filament binding"/>
    <property type="evidence" value="ECO:0007669"/>
    <property type="project" value="TreeGrafter"/>
</dbReference>
<dbReference type="CDD" id="cd11960">
    <property type="entry name" value="SH3_Abp1_eu"/>
    <property type="match status" value="1"/>
</dbReference>
<evidence type="ECO:0000256" key="5">
    <source>
        <dbReference type="ARBA" id="ARBA00023054"/>
    </source>
</evidence>
<dbReference type="GeneTree" id="ENSGT00940000166263"/>
<dbReference type="Pfam" id="PF00018">
    <property type="entry name" value="SH3_1"/>
    <property type="match status" value="1"/>
</dbReference>
<dbReference type="AlphaFoldDB" id="A0A3B4GWK3"/>
<comment type="similarity">
    <text evidence="2">Belongs to the ABP1 family.</text>
</comment>
<evidence type="ECO:0000259" key="11">
    <source>
        <dbReference type="PROSITE" id="PS51263"/>
    </source>
</evidence>
<evidence type="ECO:0000256" key="4">
    <source>
        <dbReference type="ARBA" id="ARBA00022490"/>
    </source>
</evidence>
<protein>
    <submittedName>
        <fullName evidence="12">Si:dkey-40c11.2</fullName>
    </submittedName>
</protein>
<dbReference type="InterPro" id="IPR035717">
    <property type="entry name" value="Drebrin-like_SH3"/>
</dbReference>
<feature type="compositionally biased region" description="Acidic residues" evidence="9">
    <location>
        <begin position="374"/>
        <end position="387"/>
    </location>
</feature>
<feature type="region of interest" description="Disordered" evidence="9">
    <location>
        <begin position="300"/>
        <end position="495"/>
    </location>
</feature>
<dbReference type="GO" id="GO:0098974">
    <property type="term" value="P:postsynaptic actin cytoskeleton organization"/>
    <property type="evidence" value="ECO:0007669"/>
    <property type="project" value="TreeGrafter"/>
</dbReference>
<organism evidence="12">
    <name type="scientific">Pundamilia nyererei</name>
    <dbReference type="NCBI Taxonomy" id="303518"/>
    <lineage>
        <taxon>Eukaryota</taxon>
        <taxon>Metazoa</taxon>
        <taxon>Chordata</taxon>
        <taxon>Craniata</taxon>
        <taxon>Vertebrata</taxon>
        <taxon>Euteleostomi</taxon>
        <taxon>Actinopterygii</taxon>
        <taxon>Neopterygii</taxon>
        <taxon>Teleostei</taxon>
        <taxon>Neoteleostei</taxon>
        <taxon>Acanthomorphata</taxon>
        <taxon>Ovalentaria</taxon>
        <taxon>Cichlomorphae</taxon>
        <taxon>Cichliformes</taxon>
        <taxon>Cichlidae</taxon>
        <taxon>African cichlids</taxon>
        <taxon>Pseudocrenilabrinae</taxon>
        <taxon>Haplochromini</taxon>
        <taxon>Pundamilia</taxon>
    </lineage>
</organism>
<feature type="domain" description="SH3" evidence="10">
    <location>
        <begin position="533"/>
        <end position="591"/>
    </location>
</feature>
<dbReference type="PROSITE" id="PS50002">
    <property type="entry name" value="SH3"/>
    <property type="match status" value="1"/>
</dbReference>
<feature type="region of interest" description="Disordered" evidence="9">
    <location>
        <begin position="177"/>
        <end position="197"/>
    </location>
</feature>
<dbReference type="PRINTS" id="PR00452">
    <property type="entry name" value="SH3DOMAIN"/>
</dbReference>
<feature type="compositionally biased region" description="Acidic residues" evidence="9">
    <location>
        <begin position="434"/>
        <end position="445"/>
    </location>
</feature>
<feature type="compositionally biased region" description="Low complexity" evidence="9">
    <location>
        <begin position="232"/>
        <end position="249"/>
    </location>
</feature>
<dbReference type="GO" id="GO:0030864">
    <property type="term" value="C:cortical actin cytoskeleton"/>
    <property type="evidence" value="ECO:0007669"/>
    <property type="project" value="TreeGrafter"/>
</dbReference>
<dbReference type="PROSITE" id="PS51263">
    <property type="entry name" value="ADF_H"/>
    <property type="match status" value="1"/>
</dbReference>
<keyword evidence="5" id="KW-0175">Coiled coil</keyword>
<dbReference type="STRING" id="303518.ENSPNYP00000027320"/>
<dbReference type="GO" id="GO:0045211">
    <property type="term" value="C:postsynaptic membrane"/>
    <property type="evidence" value="ECO:0007669"/>
    <property type="project" value="TreeGrafter"/>
</dbReference>
<name>A0A3B4GWK3_9CICH</name>
<dbReference type="FunFam" id="2.30.30.40:FF:000046">
    <property type="entry name" value="Drebrin-like protein isoform B"/>
    <property type="match status" value="1"/>
</dbReference>
<dbReference type="InterPro" id="IPR001452">
    <property type="entry name" value="SH3_domain"/>
</dbReference>
<feature type="compositionally biased region" description="Acidic residues" evidence="9">
    <location>
        <begin position="405"/>
        <end position="428"/>
    </location>
</feature>
<evidence type="ECO:0000256" key="2">
    <source>
        <dbReference type="ARBA" id="ARBA00011039"/>
    </source>
</evidence>
<feature type="region of interest" description="Disordered" evidence="9">
    <location>
        <begin position="270"/>
        <end position="289"/>
    </location>
</feature>
<sequence>MNRTVNLDTYSLSLFTAKEDILNPRSSTSWALFAYDGVTNNLKLADSGAGGVAELAAKFHISKPQYGLCKVGSVETGAPRIVLISWVGQNVDDYRRTECATHIPALKNFFKVHKSNAMWLKHCGMDVRLEHNTVWYGLQELTVTKIKKEGFGTNYRKTNAAMEMRLINRDSFWARAEREEEQRKEEERRRGAEERRRLERERILKERRDEEERDRKMNEKLQMIEEQREFFRQLSSSSSQSPTSPGSSRRPFRRYQRSLTDTAFIFSKAEESAASSPRSSPLVSPFYRAPPSPIYRAVSPPISPNFCLAAAPQKPRAPTSPPLSPLRPVPPVSPLPSIPQTNNQAADEPKTTSPTEPSAPPASPSLLTYLPPTLDEEEDMEEQEEDNPETKPEPFAVTTEPALIEIEEEEEEEGEEKEKEEEEQEEQEDHEKEDKEEEVMEELKEETEPASIEEPAEIETDEEETKENGEKNNQSEDSQPTAELSEKQEDSAVAGSPQLLTETFFKVDCYSVIISKRNSSSAPFSFPLQVLAEQQICVRALYDYQAEDESEISFEPGDIITDVETVDKAWWRGWSKDGRQGLFPANYVETI</sequence>
<comment type="subcellular location">
    <subcellularLocation>
        <location evidence="1">Cytoplasm</location>
        <location evidence="1">Cytoskeleton</location>
    </subcellularLocation>
</comment>
<keyword evidence="3 8" id="KW-0728">SH3 domain</keyword>
<feature type="compositionally biased region" description="Low complexity" evidence="9">
    <location>
        <begin position="364"/>
        <end position="373"/>
    </location>
</feature>
<evidence type="ECO:0000259" key="10">
    <source>
        <dbReference type="PROSITE" id="PS50002"/>
    </source>
</evidence>
<evidence type="ECO:0000256" key="9">
    <source>
        <dbReference type="SAM" id="MobiDB-lite"/>
    </source>
</evidence>
<dbReference type="SUPFAM" id="SSF50044">
    <property type="entry name" value="SH3-domain"/>
    <property type="match status" value="1"/>
</dbReference>
<evidence type="ECO:0000256" key="6">
    <source>
        <dbReference type="ARBA" id="ARBA00023203"/>
    </source>
</evidence>
<dbReference type="SMART" id="SM00326">
    <property type="entry name" value="SH3"/>
    <property type="match status" value="1"/>
</dbReference>
<accession>A0A3B4GWK3</accession>
<dbReference type="GO" id="GO:0030425">
    <property type="term" value="C:dendrite"/>
    <property type="evidence" value="ECO:0007669"/>
    <property type="project" value="TreeGrafter"/>
</dbReference>
<feature type="compositionally biased region" description="Low complexity" evidence="9">
    <location>
        <begin position="272"/>
        <end position="285"/>
    </location>
</feature>
<feature type="compositionally biased region" description="Acidic residues" evidence="9">
    <location>
        <begin position="454"/>
        <end position="465"/>
    </location>
</feature>
<dbReference type="Ensembl" id="ENSPNYT00000027988.1">
    <property type="protein sequence ID" value="ENSPNYP00000027320.1"/>
    <property type="gene ID" value="ENSPNYG00000020584.1"/>
</dbReference>
<dbReference type="InterPro" id="IPR036028">
    <property type="entry name" value="SH3-like_dom_sf"/>
</dbReference>
<keyword evidence="7" id="KW-0206">Cytoskeleton</keyword>
<dbReference type="GO" id="GO:0014069">
    <property type="term" value="C:postsynaptic density"/>
    <property type="evidence" value="ECO:0007669"/>
    <property type="project" value="TreeGrafter"/>
</dbReference>
<dbReference type="Gene3D" id="3.40.20.10">
    <property type="entry name" value="Severin"/>
    <property type="match status" value="1"/>
</dbReference>
<dbReference type="GO" id="GO:0030427">
    <property type="term" value="C:site of polarized growth"/>
    <property type="evidence" value="ECO:0007669"/>
    <property type="project" value="TreeGrafter"/>
</dbReference>
<evidence type="ECO:0000256" key="3">
    <source>
        <dbReference type="ARBA" id="ARBA00022443"/>
    </source>
</evidence>
<feature type="region of interest" description="Disordered" evidence="9">
    <location>
        <begin position="230"/>
        <end position="255"/>
    </location>
</feature>
<dbReference type="Pfam" id="PF00241">
    <property type="entry name" value="Cofilin_ADF"/>
    <property type="match status" value="1"/>
</dbReference>
<feature type="domain" description="ADF-H" evidence="11">
    <location>
        <begin position="4"/>
        <end position="147"/>
    </location>
</feature>
<keyword evidence="4" id="KW-0963">Cytoplasm</keyword>
<evidence type="ECO:0000256" key="7">
    <source>
        <dbReference type="ARBA" id="ARBA00023212"/>
    </source>
</evidence>
<dbReference type="SUPFAM" id="SSF55753">
    <property type="entry name" value="Actin depolymerizing proteins"/>
    <property type="match status" value="1"/>
</dbReference>